<feature type="non-terminal residue" evidence="2">
    <location>
        <position position="1"/>
    </location>
</feature>
<dbReference type="PRINTS" id="PR00368">
    <property type="entry name" value="FADPNR"/>
</dbReference>
<dbReference type="GO" id="GO:0016491">
    <property type="term" value="F:oxidoreductase activity"/>
    <property type="evidence" value="ECO:0007669"/>
    <property type="project" value="InterPro"/>
</dbReference>
<reference evidence="2" key="1">
    <citation type="submission" date="2021-10" db="EMBL/GenBank/DDBJ databases">
        <title>Collection of gut derived symbiotic bacterial strains cultured from healthy donors.</title>
        <authorList>
            <person name="Lin H."/>
            <person name="Littmann E."/>
            <person name="Kohout C."/>
            <person name="Pamer E.G."/>
        </authorList>
    </citation>
    <scope>NUCLEOTIDE SEQUENCE</scope>
    <source>
        <strain evidence="2">DFI.4.48</strain>
    </source>
</reference>
<comment type="caution">
    <text evidence="2">The sequence shown here is derived from an EMBL/GenBank/DDBJ whole genome shotgun (WGS) entry which is preliminary data.</text>
</comment>
<protein>
    <submittedName>
        <fullName evidence="2">FAD-dependent oxidoreductase</fullName>
    </submittedName>
</protein>
<accession>A0AAW4VRE3</accession>
<evidence type="ECO:0000313" key="3">
    <source>
        <dbReference type="Proteomes" id="UP001198439"/>
    </source>
</evidence>
<dbReference type="InterPro" id="IPR023753">
    <property type="entry name" value="FAD/NAD-binding_dom"/>
</dbReference>
<organism evidence="2 3">
    <name type="scientific">Faecalibacillus faecis</name>
    <dbReference type="NCBI Taxonomy" id="1982628"/>
    <lineage>
        <taxon>Bacteria</taxon>
        <taxon>Bacillati</taxon>
        <taxon>Bacillota</taxon>
        <taxon>Erysipelotrichia</taxon>
        <taxon>Erysipelotrichales</taxon>
        <taxon>Coprobacillaceae</taxon>
        <taxon>Faecalibacillus</taxon>
    </lineage>
</organism>
<evidence type="ECO:0000259" key="1">
    <source>
        <dbReference type="Pfam" id="PF07992"/>
    </source>
</evidence>
<proteinExistence type="predicted"/>
<dbReference type="InterPro" id="IPR036188">
    <property type="entry name" value="FAD/NAD-bd_sf"/>
</dbReference>
<name>A0AAW4VRE3_9FIRM</name>
<feature type="non-terminal residue" evidence="2">
    <location>
        <position position="73"/>
    </location>
</feature>
<dbReference type="Gene3D" id="3.50.50.60">
    <property type="entry name" value="FAD/NAD(P)-binding domain"/>
    <property type="match status" value="1"/>
</dbReference>
<dbReference type="AlphaFoldDB" id="A0AAW4VRE3"/>
<evidence type="ECO:0000313" key="2">
    <source>
        <dbReference type="EMBL" id="MCB8611689.1"/>
    </source>
</evidence>
<dbReference type="SUPFAM" id="SSF51905">
    <property type="entry name" value="FAD/NAD(P)-binding domain"/>
    <property type="match status" value="1"/>
</dbReference>
<feature type="domain" description="FAD/NAD(P)-binding" evidence="1">
    <location>
        <begin position="4"/>
        <end position="69"/>
    </location>
</feature>
<gene>
    <name evidence="2" type="ORF">LJD69_13940</name>
</gene>
<dbReference type="EMBL" id="JAJDKZ010000316">
    <property type="protein sequence ID" value="MCB8611689.1"/>
    <property type="molecule type" value="Genomic_DNA"/>
</dbReference>
<dbReference type="RefSeq" id="WP_227280239.1">
    <property type="nucleotide sequence ID" value="NZ_JAJDKZ010000316.1"/>
</dbReference>
<sequence>ETELLPIDHLFVNYGFKSSIGNLKEWGVELQRHKIKVNQKQETSLPGIYACGDCCFYEGKIDLIATGLGEAPT</sequence>
<dbReference type="Pfam" id="PF07992">
    <property type="entry name" value="Pyr_redox_2"/>
    <property type="match status" value="1"/>
</dbReference>
<dbReference type="Proteomes" id="UP001198439">
    <property type="component" value="Unassembled WGS sequence"/>
</dbReference>